<dbReference type="RefSeq" id="WP_074721892.1">
    <property type="nucleotide sequence ID" value="NZ_FOFX01000043.1"/>
</dbReference>
<dbReference type="AlphaFoldDB" id="A0A1H9FH50"/>
<evidence type="ECO:0000256" key="1">
    <source>
        <dbReference type="SAM" id="MobiDB-lite"/>
    </source>
</evidence>
<feature type="compositionally biased region" description="Basic and acidic residues" evidence="1">
    <location>
        <begin position="274"/>
        <end position="284"/>
    </location>
</feature>
<proteinExistence type="predicted"/>
<reference evidence="2 3" key="1">
    <citation type="submission" date="2016-10" db="EMBL/GenBank/DDBJ databases">
        <authorList>
            <person name="de Groot N.N."/>
        </authorList>
    </citation>
    <scope>NUCLEOTIDE SEQUENCE [LARGE SCALE GENOMIC DNA]</scope>
    <source>
        <strain evidence="2 3">Nm9</strain>
    </source>
</reference>
<dbReference type="Proteomes" id="UP000181998">
    <property type="component" value="Unassembled WGS sequence"/>
</dbReference>
<name>A0A1H9FH50_9PROT</name>
<accession>A0A1H9FH50</accession>
<evidence type="ECO:0000313" key="2">
    <source>
        <dbReference type="EMBL" id="SEQ37250.1"/>
    </source>
</evidence>
<gene>
    <name evidence="2" type="ORF">SAMN05421510_104314</name>
</gene>
<feature type="region of interest" description="Disordered" evidence="1">
    <location>
        <begin position="184"/>
        <end position="205"/>
    </location>
</feature>
<feature type="compositionally biased region" description="Basic and acidic residues" evidence="1">
    <location>
        <begin position="193"/>
        <end position="205"/>
    </location>
</feature>
<protein>
    <submittedName>
        <fullName evidence="2">Uncharacterized protein</fullName>
    </submittedName>
</protein>
<organism evidence="2 3">
    <name type="scientific">Nitrosomonas ureae</name>
    <dbReference type="NCBI Taxonomy" id="44577"/>
    <lineage>
        <taxon>Bacteria</taxon>
        <taxon>Pseudomonadati</taxon>
        <taxon>Pseudomonadota</taxon>
        <taxon>Betaproteobacteria</taxon>
        <taxon>Nitrosomonadales</taxon>
        <taxon>Nitrosomonadaceae</taxon>
        <taxon>Nitrosomonas</taxon>
    </lineage>
</organism>
<evidence type="ECO:0000313" key="3">
    <source>
        <dbReference type="Proteomes" id="UP000181998"/>
    </source>
</evidence>
<dbReference type="EMBL" id="FOFX01000043">
    <property type="protein sequence ID" value="SEQ37250.1"/>
    <property type="molecule type" value="Genomic_DNA"/>
</dbReference>
<feature type="region of interest" description="Disordered" evidence="1">
    <location>
        <begin position="274"/>
        <end position="299"/>
    </location>
</feature>
<sequence>MKSYPLRLLSECLNCCTDKNKFNRYFNEYYEELSPPLLRSIQSRLRMHGFRGDLEATTKELWGNIFFEHYQSIFMKRPQAAQRILELSGSLKFSSRGELFSRQINTWKNEIVNRTYNMTSFLSNLNFSENDAYDLEQQAQKSNRTLLSYKTQGYELLAGILSHGSANPEEVFVDEGVFLEADSDATNSDSAENVDKQESQDSHNKALKSRIAELRKMIEAEGEAAADAVVGCEGGARFSLAVAEILDQLSRILIPVMPTLYWLMGKRVSDHMRKAAKDPIDNRGDQTSSDINDEENPDEKILTERKDEDRAAEFSKKLLKLDYQKLLEGQDAQNILRRPDITEEERKPAQKELDRCKKNSKLNLEILELKLEEYSQEEIALDVGLTRDQVRGRLKEIRQLLEPLEKLLRRPEDQENI</sequence>